<dbReference type="AlphaFoldDB" id="A0A2S6AGQ8"/>
<gene>
    <name evidence="2" type="ORF">C5E45_30960</name>
</gene>
<evidence type="ECO:0000313" key="2">
    <source>
        <dbReference type="EMBL" id="PPJ33949.1"/>
    </source>
</evidence>
<dbReference type="EMBL" id="PSZC01000033">
    <property type="protein sequence ID" value="PPJ33949.1"/>
    <property type="molecule type" value="Genomic_DNA"/>
</dbReference>
<accession>A0A2S6AGQ8</accession>
<reference evidence="2 3" key="1">
    <citation type="submission" date="2018-02" db="EMBL/GenBank/DDBJ databases">
        <title>8 Nocardia nova and 1 Nocardia cyriacigeorgica strain used for evolution to TMP-SMX.</title>
        <authorList>
            <person name="Mehta H."/>
            <person name="Weng J."/>
            <person name="Shamoo Y."/>
        </authorList>
    </citation>
    <scope>NUCLEOTIDE SEQUENCE [LARGE SCALE GENOMIC DNA]</scope>
    <source>
        <strain evidence="2 3">MDA3139</strain>
    </source>
</reference>
<evidence type="ECO:0000313" key="3">
    <source>
        <dbReference type="Proteomes" id="UP000239874"/>
    </source>
</evidence>
<organism evidence="2 3">
    <name type="scientific">Nocardia nova</name>
    <dbReference type="NCBI Taxonomy" id="37330"/>
    <lineage>
        <taxon>Bacteria</taxon>
        <taxon>Bacillati</taxon>
        <taxon>Actinomycetota</taxon>
        <taxon>Actinomycetes</taxon>
        <taxon>Mycobacteriales</taxon>
        <taxon>Nocardiaceae</taxon>
        <taxon>Nocardia</taxon>
    </lineage>
</organism>
<proteinExistence type="predicted"/>
<dbReference type="RefSeq" id="WP_104378961.1">
    <property type="nucleotide sequence ID" value="NZ_PSZC01000033.1"/>
</dbReference>
<sequence length="85" mass="8902">MTAEVFGVINTGNLPMAKDRPQTDGLFVGQGVIGQRVVAGQGEPSGRAPACGSDEPLDSETVCEAGHIGSRRAVEGRQPLLEQQR</sequence>
<name>A0A2S6AGQ8_9NOCA</name>
<feature type="region of interest" description="Disordered" evidence="1">
    <location>
        <begin position="40"/>
        <end position="59"/>
    </location>
</feature>
<comment type="caution">
    <text evidence="2">The sequence shown here is derived from an EMBL/GenBank/DDBJ whole genome shotgun (WGS) entry which is preliminary data.</text>
</comment>
<protein>
    <submittedName>
        <fullName evidence="2">Uncharacterized protein</fullName>
    </submittedName>
</protein>
<evidence type="ECO:0000256" key="1">
    <source>
        <dbReference type="SAM" id="MobiDB-lite"/>
    </source>
</evidence>
<dbReference type="Proteomes" id="UP000239874">
    <property type="component" value="Unassembled WGS sequence"/>
</dbReference>